<evidence type="ECO:0000313" key="1">
    <source>
        <dbReference type="EMBL" id="GLI23456.1"/>
    </source>
</evidence>
<dbReference type="Proteomes" id="UP001144397">
    <property type="component" value="Unassembled WGS sequence"/>
</dbReference>
<organism evidence="1 2">
    <name type="scientific">Xanthobacter flavus</name>
    <dbReference type="NCBI Taxonomy" id="281"/>
    <lineage>
        <taxon>Bacteria</taxon>
        <taxon>Pseudomonadati</taxon>
        <taxon>Pseudomonadota</taxon>
        <taxon>Alphaproteobacteria</taxon>
        <taxon>Hyphomicrobiales</taxon>
        <taxon>Xanthobacteraceae</taxon>
        <taxon>Xanthobacter</taxon>
    </lineage>
</organism>
<gene>
    <name evidence="1" type="ORF">XFLAVUS301_31300</name>
</gene>
<reference evidence="1" key="1">
    <citation type="submission" date="2022-12" db="EMBL/GenBank/DDBJ databases">
        <title>Reference genome sequencing for broad-spectrum identification of bacterial and archaeal isolates by mass spectrometry.</title>
        <authorList>
            <person name="Sekiguchi Y."/>
            <person name="Tourlousse D.M."/>
        </authorList>
    </citation>
    <scope>NUCLEOTIDE SEQUENCE</scope>
    <source>
        <strain evidence="1">301</strain>
    </source>
</reference>
<comment type="caution">
    <text evidence="1">The sequence shown here is derived from an EMBL/GenBank/DDBJ whole genome shotgun (WGS) entry which is preliminary data.</text>
</comment>
<name>A0A9W6CJ83_XANFL</name>
<protein>
    <submittedName>
        <fullName evidence="1">Uncharacterized protein</fullName>
    </submittedName>
</protein>
<accession>A0A9W6CJ83</accession>
<proteinExistence type="predicted"/>
<evidence type="ECO:0000313" key="2">
    <source>
        <dbReference type="Proteomes" id="UP001144397"/>
    </source>
</evidence>
<sequence length="65" mass="7414">MATLRLPFGSLFGRQKASPKVTESRRAREFAKKAYNQTGGVTPDLKRVYDAFLDNERRRNSGKKP</sequence>
<dbReference type="AlphaFoldDB" id="A0A9W6CJ83"/>
<dbReference type="EMBL" id="BSDO01000004">
    <property type="protein sequence ID" value="GLI23456.1"/>
    <property type="molecule type" value="Genomic_DNA"/>
</dbReference>